<comment type="caution">
    <text evidence="1">The sequence shown here is derived from an EMBL/GenBank/DDBJ whole genome shotgun (WGS) entry which is preliminary data.</text>
</comment>
<gene>
    <name evidence="1" type="ORF">PU648_47925</name>
</gene>
<protein>
    <submittedName>
        <fullName evidence="1">Uncharacterized protein</fullName>
    </submittedName>
</protein>
<name>A0ABU3V183_9ACTN</name>
<reference evidence="1 2" key="1">
    <citation type="submission" date="2023-02" db="EMBL/GenBank/DDBJ databases">
        <authorList>
            <person name="Maleckis M."/>
        </authorList>
    </citation>
    <scope>NUCLEOTIDE SEQUENCE [LARGE SCALE GENOMIC DNA]</scope>
    <source>
        <strain evidence="1 2">P8-A2</strain>
    </source>
</reference>
<organism evidence="1 2">
    <name type="scientific">Streptomyces mirabilis</name>
    <dbReference type="NCBI Taxonomy" id="68239"/>
    <lineage>
        <taxon>Bacteria</taxon>
        <taxon>Bacillati</taxon>
        <taxon>Actinomycetota</taxon>
        <taxon>Actinomycetes</taxon>
        <taxon>Kitasatosporales</taxon>
        <taxon>Streptomycetaceae</taxon>
        <taxon>Streptomyces</taxon>
    </lineage>
</organism>
<dbReference type="EMBL" id="JARAKF010000001">
    <property type="protein sequence ID" value="MDU8999929.1"/>
    <property type="molecule type" value="Genomic_DNA"/>
</dbReference>
<evidence type="ECO:0000313" key="2">
    <source>
        <dbReference type="Proteomes" id="UP001257627"/>
    </source>
</evidence>
<dbReference type="RefSeq" id="WP_164331589.1">
    <property type="nucleotide sequence ID" value="NZ_CP107955.1"/>
</dbReference>
<sequence length="58" mass="6390">MKRRRGSLSKADAARIGGGLEALEAALLLLRKNPELNKADARTQRRVDELLDVADEAF</sequence>
<keyword evidence="2" id="KW-1185">Reference proteome</keyword>
<proteinExistence type="predicted"/>
<accession>A0ABU3V183</accession>
<dbReference type="Proteomes" id="UP001257627">
    <property type="component" value="Unassembled WGS sequence"/>
</dbReference>
<evidence type="ECO:0000313" key="1">
    <source>
        <dbReference type="EMBL" id="MDU8999929.1"/>
    </source>
</evidence>